<evidence type="ECO:0000313" key="2">
    <source>
        <dbReference type="EMBL" id="ELR65719.1"/>
    </source>
</evidence>
<dbReference type="PATRIC" id="fig|1056511.3.peg.2296"/>
<keyword evidence="1" id="KW-0472">Membrane</keyword>
<keyword evidence="1" id="KW-0812">Transmembrane</keyword>
<accession>L8JDY7</accession>
<organism evidence="2 3">
    <name type="scientific">Photobacterium marinum</name>
    <dbReference type="NCBI Taxonomy" id="1056511"/>
    <lineage>
        <taxon>Bacteria</taxon>
        <taxon>Pseudomonadati</taxon>
        <taxon>Pseudomonadota</taxon>
        <taxon>Gammaproteobacteria</taxon>
        <taxon>Vibrionales</taxon>
        <taxon>Vibrionaceae</taxon>
        <taxon>Photobacterium</taxon>
    </lineage>
</organism>
<proteinExistence type="predicted"/>
<evidence type="ECO:0008006" key="4">
    <source>
        <dbReference type="Google" id="ProtNLM"/>
    </source>
</evidence>
<feature type="transmembrane region" description="Helical" evidence="1">
    <location>
        <begin position="133"/>
        <end position="155"/>
    </location>
</feature>
<dbReference type="AlphaFoldDB" id="L8JDY7"/>
<gene>
    <name evidence="2" type="ORF">C942_00804</name>
</gene>
<comment type="caution">
    <text evidence="2">The sequence shown here is derived from an EMBL/GenBank/DDBJ whole genome shotgun (WGS) entry which is preliminary data.</text>
</comment>
<keyword evidence="3" id="KW-1185">Reference proteome</keyword>
<dbReference type="InterPro" id="IPR021306">
    <property type="entry name" value="DUF2878"/>
</dbReference>
<sequence>MPFRELLAVGTTFNLYWFIAVLGQGDWVWLLAIMLLVCWCLYRDTWRFAAMIAAFGMTLDYLLIEMGVFRFDYPFLPVWLAMLWLGFGSFVWVIRHVIASYSPLLIILIGGVGGAMSYLAGYRLGAVDLPLGILTTIPVVLIIWTIFTAFILLFLQRCDKAQREFSQEEEV</sequence>
<feature type="transmembrane region" description="Helical" evidence="1">
    <location>
        <begin position="75"/>
        <end position="94"/>
    </location>
</feature>
<feature type="transmembrane region" description="Helical" evidence="1">
    <location>
        <begin position="101"/>
        <end position="121"/>
    </location>
</feature>
<name>L8JDY7_9GAMM</name>
<protein>
    <recommendedName>
        <fullName evidence="4">DUF2878 domain-containing protein</fullName>
    </recommendedName>
</protein>
<evidence type="ECO:0000313" key="3">
    <source>
        <dbReference type="Proteomes" id="UP000011134"/>
    </source>
</evidence>
<feature type="transmembrane region" description="Helical" evidence="1">
    <location>
        <begin position="15"/>
        <end position="41"/>
    </location>
</feature>
<reference evidence="2 3" key="1">
    <citation type="submission" date="2012-12" db="EMBL/GenBank/DDBJ databases">
        <title>Genome Assembly of Photobacterium sp. AK15.</title>
        <authorList>
            <person name="Khatri I."/>
            <person name="Vaidya B."/>
            <person name="Srinivas T.N.R."/>
            <person name="Subramanian S."/>
            <person name="Pinnaka A."/>
        </authorList>
    </citation>
    <scope>NUCLEOTIDE SEQUENCE [LARGE SCALE GENOMIC DNA]</scope>
    <source>
        <strain evidence="2 3">AK15</strain>
    </source>
</reference>
<dbReference type="Proteomes" id="UP000011134">
    <property type="component" value="Unassembled WGS sequence"/>
</dbReference>
<feature type="transmembrane region" description="Helical" evidence="1">
    <location>
        <begin position="48"/>
        <end position="69"/>
    </location>
</feature>
<dbReference type="EMBL" id="AMZO01000016">
    <property type="protein sequence ID" value="ELR65719.1"/>
    <property type="molecule type" value="Genomic_DNA"/>
</dbReference>
<evidence type="ECO:0000256" key="1">
    <source>
        <dbReference type="SAM" id="Phobius"/>
    </source>
</evidence>
<dbReference type="Pfam" id="PF11086">
    <property type="entry name" value="DUF2878"/>
    <property type="match status" value="1"/>
</dbReference>
<keyword evidence="1" id="KW-1133">Transmembrane helix</keyword>